<dbReference type="GO" id="GO:0006633">
    <property type="term" value="P:fatty acid biosynthetic process"/>
    <property type="evidence" value="ECO:0007669"/>
    <property type="project" value="TreeGrafter"/>
</dbReference>
<sequence>MNARRVAITGVGPVSPIGTGRAAFEAALLAGRSGQRTVTAFDPSGFQIRHGCEVPGFEPAAWLERLDPAATGRGAAFAVAAARLALADAGLDPADLRDEAVLIVLGTSDTEAQEEDRLAAEAAAAGPAGFTRATAARYTGGTAVQVARDLALPSAEPVDVSAACAAGNHAIGHGLDAIRLGHADIALCGGADSFSRRMFASFHRVGTLAPDACRPFDADRAGTVVGEGAGVLVLEALDRARARGARIVGELVGAAANCDARHPVAPDTASVAECVRLAHLDADITPDDVDAIFAHGTGTPVNDVNEARSMRKVFGDRLPPVVAVKSMLGHAMGASSALGAIAASVALDAQFLPPTVNHRRTDPECDVDCVPGTGRPAKLRVVENHGFGFGGSNAVVLIAKAAA</sequence>
<keyword evidence="6" id="KW-1185">Reference proteome</keyword>
<dbReference type="EMBL" id="PVTJ01000003">
    <property type="protein sequence ID" value="PRY59845.1"/>
    <property type="molecule type" value="Genomic_DNA"/>
</dbReference>
<protein>
    <submittedName>
        <fullName evidence="5">3-oxoacyl-[acyl-carrier-protein] synthase II</fullName>
    </submittedName>
</protein>
<proteinExistence type="inferred from homology"/>
<dbReference type="InterPro" id="IPR000794">
    <property type="entry name" value="Beta-ketoacyl_synthase"/>
</dbReference>
<dbReference type="PANTHER" id="PTHR11712:SF336">
    <property type="entry name" value="3-OXOACYL-[ACYL-CARRIER-PROTEIN] SYNTHASE, MITOCHONDRIAL"/>
    <property type="match status" value="1"/>
</dbReference>
<dbReference type="OrthoDB" id="9808669at2"/>
<accession>A0A2T0UPJ2</accession>
<dbReference type="Pfam" id="PF02801">
    <property type="entry name" value="Ketoacyl-synt_C"/>
    <property type="match status" value="1"/>
</dbReference>
<feature type="domain" description="Ketosynthase family 3 (KS3)" evidence="4">
    <location>
        <begin position="3"/>
        <end position="400"/>
    </location>
</feature>
<dbReference type="CDD" id="cd00834">
    <property type="entry name" value="KAS_I_II"/>
    <property type="match status" value="1"/>
</dbReference>
<organism evidence="5 6">
    <name type="scientific">Glycomyces artemisiae</name>
    <dbReference type="NCBI Taxonomy" id="1076443"/>
    <lineage>
        <taxon>Bacteria</taxon>
        <taxon>Bacillati</taxon>
        <taxon>Actinomycetota</taxon>
        <taxon>Actinomycetes</taxon>
        <taxon>Glycomycetales</taxon>
        <taxon>Glycomycetaceae</taxon>
        <taxon>Glycomyces</taxon>
    </lineage>
</organism>
<dbReference type="InterPro" id="IPR020841">
    <property type="entry name" value="PKS_Beta-ketoAc_synthase_dom"/>
</dbReference>
<dbReference type="PROSITE" id="PS52004">
    <property type="entry name" value="KS3_2"/>
    <property type="match status" value="1"/>
</dbReference>
<evidence type="ECO:0000259" key="4">
    <source>
        <dbReference type="PROSITE" id="PS52004"/>
    </source>
</evidence>
<evidence type="ECO:0000313" key="6">
    <source>
        <dbReference type="Proteomes" id="UP000238176"/>
    </source>
</evidence>
<dbReference type="GO" id="GO:0004315">
    <property type="term" value="F:3-oxoacyl-[acyl-carrier-protein] synthase activity"/>
    <property type="evidence" value="ECO:0007669"/>
    <property type="project" value="TreeGrafter"/>
</dbReference>
<dbReference type="InterPro" id="IPR014031">
    <property type="entry name" value="Ketoacyl_synth_C"/>
</dbReference>
<dbReference type="SUPFAM" id="SSF53901">
    <property type="entry name" value="Thiolase-like"/>
    <property type="match status" value="2"/>
</dbReference>
<keyword evidence="2 3" id="KW-0808">Transferase</keyword>
<comment type="similarity">
    <text evidence="1 3">Belongs to the thiolase-like superfamily. Beta-ketoacyl-ACP synthases family.</text>
</comment>
<dbReference type="Pfam" id="PF00109">
    <property type="entry name" value="ketoacyl-synt"/>
    <property type="match status" value="1"/>
</dbReference>
<evidence type="ECO:0000256" key="1">
    <source>
        <dbReference type="ARBA" id="ARBA00008467"/>
    </source>
</evidence>
<dbReference type="RefSeq" id="WP_106363748.1">
    <property type="nucleotide sequence ID" value="NZ_PVTJ01000003.1"/>
</dbReference>
<dbReference type="Proteomes" id="UP000238176">
    <property type="component" value="Unassembled WGS sequence"/>
</dbReference>
<comment type="caution">
    <text evidence="5">The sequence shown here is derived from an EMBL/GenBank/DDBJ whole genome shotgun (WGS) entry which is preliminary data.</text>
</comment>
<dbReference type="InterPro" id="IPR016039">
    <property type="entry name" value="Thiolase-like"/>
</dbReference>
<reference evidence="5 6" key="1">
    <citation type="submission" date="2018-03" db="EMBL/GenBank/DDBJ databases">
        <title>Genomic Encyclopedia of Type Strains, Phase III (KMG-III): the genomes of soil and plant-associated and newly described type strains.</title>
        <authorList>
            <person name="Whitman W."/>
        </authorList>
    </citation>
    <scope>NUCLEOTIDE SEQUENCE [LARGE SCALE GENOMIC DNA]</scope>
    <source>
        <strain evidence="5 6">CGMCC 4.7067</strain>
    </source>
</reference>
<evidence type="ECO:0000256" key="2">
    <source>
        <dbReference type="ARBA" id="ARBA00022679"/>
    </source>
</evidence>
<gene>
    <name evidence="5" type="ORF">B0I28_103319</name>
</gene>
<dbReference type="InterPro" id="IPR014030">
    <property type="entry name" value="Ketoacyl_synth_N"/>
</dbReference>
<dbReference type="AlphaFoldDB" id="A0A2T0UPJ2"/>
<dbReference type="PANTHER" id="PTHR11712">
    <property type="entry name" value="POLYKETIDE SYNTHASE-RELATED"/>
    <property type="match status" value="1"/>
</dbReference>
<evidence type="ECO:0000256" key="3">
    <source>
        <dbReference type="RuleBase" id="RU003694"/>
    </source>
</evidence>
<name>A0A2T0UPJ2_9ACTN</name>
<dbReference type="SMART" id="SM00825">
    <property type="entry name" value="PKS_KS"/>
    <property type="match status" value="1"/>
</dbReference>
<dbReference type="Gene3D" id="3.40.47.10">
    <property type="match status" value="1"/>
</dbReference>
<evidence type="ECO:0000313" key="5">
    <source>
        <dbReference type="EMBL" id="PRY59845.1"/>
    </source>
</evidence>